<evidence type="ECO:0000256" key="1">
    <source>
        <dbReference type="ARBA" id="ARBA00004232"/>
    </source>
</evidence>
<feature type="transmembrane region" description="Helical" evidence="14">
    <location>
        <begin position="151"/>
        <end position="170"/>
    </location>
</feature>
<dbReference type="OrthoDB" id="67850at2759"/>
<evidence type="ECO:0000256" key="2">
    <source>
        <dbReference type="ARBA" id="ARBA00004567"/>
    </source>
</evidence>
<feature type="transmembrane region" description="Helical" evidence="14">
    <location>
        <begin position="54"/>
        <end position="79"/>
    </location>
</feature>
<keyword evidence="4" id="KW-0813">Transport</keyword>
<organism evidence="15 16">
    <name type="scientific">Coemansia javaensis</name>
    <dbReference type="NCBI Taxonomy" id="2761396"/>
    <lineage>
        <taxon>Eukaryota</taxon>
        <taxon>Fungi</taxon>
        <taxon>Fungi incertae sedis</taxon>
        <taxon>Zoopagomycota</taxon>
        <taxon>Kickxellomycotina</taxon>
        <taxon>Kickxellomycetes</taxon>
        <taxon>Kickxellales</taxon>
        <taxon>Kickxellaceae</taxon>
        <taxon>Coemansia</taxon>
    </lineage>
</organism>
<gene>
    <name evidence="15" type="ORF">H4R18_001311</name>
</gene>
<evidence type="ECO:0000256" key="4">
    <source>
        <dbReference type="ARBA" id="ARBA00022448"/>
    </source>
</evidence>
<dbReference type="Pfam" id="PF09531">
    <property type="entry name" value="Ndc1_Nup"/>
    <property type="match status" value="1"/>
</dbReference>
<evidence type="ECO:0000256" key="14">
    <source>
        <dbReference type="SAM" id="Phobius"/>
    </source>
</evidence>
<protein>
    <recommendedName>
        <fullName evidence="17">Nucleoporin NDC1</fullName>
    </recommendedName>
</protein>
<keyword evidence="11 14" id="KW-0472">Membrane</keyword>
<dbReference type="PANTHER" id="PTHR13269">
    <property type="entry name" value="NUCLEOPORIN NDC1"/>
    <property type="match status" value="1"/>
</dbReference>
<dbReference type="GO" id="GO:0030674">
    <property type="term" value="F:protein-macromolecule adaptor activity"/>
    <property type="evidence" value="ECO:0007669"/>
    <property type="project" value="TreeGrafter"/>
</dbReference>
<reference evidence="15" key="1">
    <citation type="submission" date="2022-07" db="EMBL/GenBank/DDBJ databases">
        <title>Phylogenomic reconstructions and comparative analyses of Kickxellomycotina fungi.</title>
        <authorList>
            <person name="Reynolds N.K."/>
            <person name="Stajich J.E."/>
            <person name="Barry K."/>
            <person name="Grigoriev I.V."/>
            <person name="Crous P."/>
            <person name="Smith M.E."/>
        </authorList>
    </citation>
    <scope>NUCLEOTIDE SEQUENCE</scope>
    <source>
        <strain evidence="15">NBRC 105414</strain>
    </source>
</reference>
<evidence type="ECO:0000256" key="8">
    <source>
        <dbReference type="ARBA" id="ARBA00022989"/>
    </source>
</evidence>
<comment type="similarity">
    <text evidence="3">Belongs to the NDC1 family.</text>
</comment>
<keyword evidence="12" id="KW-0539">Nucleus</keyword>
<keyword evidence="16" id="KW-1185">Reference proteome</keyword>
<evidence type="ECO:0000256" key="11">
    <source>
        <dbReference type="ARBA" id="ARBA00023136"/>
    </source>
</evidence>
<dbReference type="GO" id="GO:0006999">
    <property type="term" value="P:nuclear pore organization"/>
    <property type="evidence" value="ECO:0007669"/>
    <property type="project" value="TreeGrafter"/>
</dbReference>
<evidence type="ECO:0000256" key="6">
    <source>
        <dbReference type="ARBA" id="ARBA00022816"/>
    </source>
</evidence>
<dbReference type="InterPro" id="IPR019049">
    <property type="entry name" value="Nucleoporin_prot_Ndc1/Nup"/>
</dbReference>
<evidence type="ECO:0000256" key="9">
    <source>
        <dbReference type="ARBA" id="ARBA00023010"/>
    </source>
</evidence>
<keyword evidence="8 14" id="KW-1133">Transmembrane helix</keyword>
<evidence type="ECO:0000256" key="5">
    <source>
        <dbReference type="ARBA" id="ARBA00022692"/>
    </source>
</evidence>
<evidence type="ECO:0000256" key="7">
    <source>
        <dbReference type="ARBA" id="ARBA00022927"/>
    </source>
</evidence>
<keyword evidence="7" id="KW-0653">Protein transport</keyword>
<dbReference type="GO" id="GO:0051028">
    <property type="term" value="P:mRNA transport"/>
    <property type="evidence" value="ECO:0007669"/>
    <property type="project" value="UniProtKB-KW"/>
</dbReference>
<feature type="compositionally biased region" description="Low complexity" evidence="13">
    <location>
        <begin position="370"/>
        <end position="382"/>
    </location>
</feature>
<evidence type="ECO:0000256" key="3">
    <source>
        <dbReference type="ARBA" id="ARBA00005760"/>
    </source>
</evidence>
<accession>A0A9W8HKZ4</accession>
<comment type="subcellular location">
    <subcellularLocation>
        <location evidence="1">Nucleus membrane</location>
        <topology evidence="1">Multi-pass membrane protein</topology>
    </subcellularLocation>
    <subcellularLocation>
        <location evidence="2">Nucleus</location>
        <location evidence="2">Nuclear pore complex</location>
    </subcellularLocation>
</comment>
<dbReference type="Proteomes" id="UP001140217">
    <property type="component" value="Unassembled WGS sequence"/>
</dbReference>
<keyword evidence="9" id="KW-0811">Translocation</keyword>
<name>A0A9W8HKZ4_9FUNG</name>
<sequence>MAGARAAGPADFARLARGILRQRFLRAGAYQLPLAYVAAAAGNVSVRHGLASVAYALVSPATLAHTAAAYVAGVAALAVHARMYSVTRTAHGSHFPGLQRLLRRPAGTGAAVGVYAAAAVFQLAVHGRAFGGGAARMWLHPEGHYGPPQLNPAWLASWLFALAVGARYAAQLVADERLQLAFPAVEQGRVHALKDRLPRAFSYAAGFAGGVLAQFWVAYLVFGWGVYHAVCGALARVFSTSSYAVGSPLFSVAVLLFWLRSGTLMVLTWELAHQLFEVVVTEPTHINELSLDRNLCLANGLKCADDPLIQHLAYQELYRLTAFSPEQRAEILADIDRASGTMWAEMSGQCLAVISAATEQLRAHAPAPPKGAASGAAASAAAAGGGRKGPDQGVSLKAGGAPMRDILLQSRKTAAATGPRSSVVAKPLPPPGAGASELFVVESQGLEKYVLTAVRDVLLRSAVGQRIMSRSQRARSISTFANFQQQVWAVRSLVRLVECSVREDQYGVVQGDIGAVLDVLFAYLVELEACAARDAHTGGGQATAMIQVLRTSLYAFTTTFYEHLEALRLPPAQARQLQRFADFRA</sequence>
<proteinExistence type="inferred from homology"/>
<evidence type="ECO:0000256" key="10">
    <source>
        <dbReference type="ARBA" id="ARBA00023132"/>
    </source>
</evidence>
<evidence type="ECO:0000256" key="13">
    <source>
        <dbReference type="SAM" id="MobiDB-lite"/>
    </source>
</evidence>
<dbReference type="PANTHER" id="PTHR13269:SF6">
    <property type="entry name" value="NUCLEOPORIN NDC1"/>
    <property type="match status" value="1"/>
</dbReference>
<keyword evidence="6" id="KW-0509">mRNA transport</keyword>
<feature type="transmembrane region" description="Helical" evidence="14">
    <location>
        <begin position="110"/>
        <end position="131"/>
    </location>
</feature>
<feature type="transmembrane region" description="Helical" evidence="14">
    <location>
        <begin position="24"/>
        <end position="42"/>
    </location>
</feature>
<feature type="region of interest" description="Disordered" evidence="13">
    <location>
        <begin position="365"/>
        <end position="396"/>
    </location>
</feature>
<dbReference type="EMBL" id="JANBUL010000033">
    <property type="protein sequence ID" value="KAJ2784089.1"/>
    <property type="molecule type" value="Genomic_DNA"/>
</dbReference>
<dbReference type="GO" id="GO:0005816">
    <property type="term" value="C:spindle pole body"/>
    <property type="evidence" value="ECO:0007669"/>
    <property type="project" value="TreeGrafter"/>
</dbReference>
<evidence type="ECO:0000313" key="16">
    <source>
        <dbReference type="Proteomes" id="UP001140217"/>
    </source>
</evidence>
<evidence type="ECO:0000313" key="15">
    <source>
        <dbReference type="EMBL" id="KAJ2784089.1"/>
    </source>
</evidence>
<keyword evidence="10" id="KW-0906">Nuclear pore complex</keyword>
<feature type="transmembrane region" description="Helical" evidence="14">
    <location>
        <begin position="242"/>
        <end position="259"/>
    </location>
</feature>
<dbReference type="GO" id="GO:0015031">
    <property type="term" value="P:protein transport"/>
    <property type="evidence" value="ECO:0007669"/>
    <property type="project" value="UniProtKB-KW"/>
</dbReference>
<dbReference type="GO" id="GO:0031965">
    <property type="term" value="C:nuclear membrane"/>
    <property type="evidence" value="ECO:0007669"/>
    <property type="project" value="UniProtKB-SubCell"/>
</dbReference>
<dbReference type="AlphaFoldDB" id="A0A9W8HKZ4"/>
<evidence type="ECO:0008006" key="17">
    <source>
        <dbReference type="Google" id="ProtNLM"/>
    </source>
</evidence>
<comment type="caution">
    <text evidence="15">The sequence shown here is derived from an EMBL/GenBank/DDBJ whole genome shotgun (WGS) entry which is preliminary data.</text>
</comment>
<dbReference type="GO" id="GO:0070762">
    <property type="term" value="C:nuclear pore transmembrane ring"/>
    <property type="evidence" value="ECO:0007669"/>
    <property type="project" value="TreeGrafter"/>
</dbReference>
<evidence type="ECO:0000256" key="12">
    <source>
        <dbReference type="ARBA" id="ARBA00023242"/>
    </source>
</evidence>
<keyword evidence="5 14" id="KW-0812">Transmembrane</keyword>
<feature type="transmembrane region" description="Helical" evidence="14">
    <location>
        <begin position="200"/>
        <end position="222"/>
    </location>
</feature>